<feature type="domain" description="Activator of Hsp90 ATPase homologue 1/2-like C-terminal" evidence="2">
    <location>
        <begin position="13"/>
        <end position="135"/>
    </location>
</feature>
<dbReference type="EMBL" id="JBHUKS010000026">
    <property type="protein sequence ID" value="MFD2472405.1"/>
    <property type="molecule type" value="Genomic_DNA"/>
</dbReference>
<name>A0ABW5HGU0_9PSEU</name>
<dbReference type="Gene3D" id="3.30.530.20">
    <property type="match status" value="2"/>
</dbReference>
<gene>
    <name evidence="3" type="ORF">ACFSVL_33765</name>
</gene>
<evidence type="ECO:0000259" key="2">
    <source>
        <dbReference type="Pfam" id="PF08327"/>
    </source>
</evidence>
<protein>
    <submittedName>
        <fullName evidence="3">SRPBCC domain-containing protein</fullName>
    </submittedName>
</protein>
<dbReference type="RefSeq" id="WP_378310055.1">
    <property type="nucleotide sequence ID" value="NZ_JBHUKS010000026.1"/>
</dbReference>
<dbReference type="Pfam" id="PF08327">
    <property type="entry name" value="AHSA1"/>
    <property type="match status" value="2"/>
</dbReference>
<sequence length="292" mass="31986">MTDVFALRARIGAEPEKVYRAFTDGAALSTWLADHAEVDTAGNRFGFWGEHVPEGEPGRQRLLEAEPARLVRFAWLLSGDETVVEVRLEPDDGTGTLLTLTQTGLPTWEELMSGTGKRDLIHTFWSASVANLVNFVEGRELVPKCDFADLERDAAQTEVRIGAPPEEVYASLTEPEQLNRWLARDAQVDLKVGGRISFDGEGEGCEILALEPAKTLSHTWSFGGRQTVVTWELDGTDGQTRLTLVHSGFGGGNPGAAAQQESGWLAYLATLKRMHELGPDWRPHAVGMEFAA</sequence>
<dbReference type="CDD" id="cd07814">
    <property type="entry name" value="SRPBCC_CalC_Aha1-like"/>
    <property type="match status" value="1"/>
</dbReference>
<proteinExistence type="inferred from homology"/>
<feature type="domain" description="Activator of Hsp90 ATPase homologue 1/2-like C-terminal" evidence="2">
    <location>
        <begin position="163"/>
        <end position="275"/>
    </location>
</feature>
<organism evidence="3 4">
    <name type="scientific">Amycolatopsis silviterrae</name>
    <dbReference type="NCBI Taxonomy" id="1656914"/>
    <lineage>
        <taxon>Bacteria</taxon>
        <taxon>Bacillati</taxon>
        <taxon>Actinomycetota</taxon>
        <taxon>Actinomycetes</taxon>
        <taxon>Pseudonocardiales</taxon>
        <taxon>Pseudonocardiaceae</taxon>
        <taxon>Amycolatopsis</taxon>
    </lineage>
</organism>
<dbReference type="SUPFAM" id="SSF55961">
    <property type="entry name" value="Bet v1-like"/>
    <property type="match status" value="2"/>
</dbReference>
<reference evidence="4" key="1">
    <citation type="journal article" date="2019" name="Int. J. Syst. Evol. Microbiol.">
        <title>The Global Catalogue of Microorganisms (GCM) 10K type strain sequencing project: providing services to taxonomists for standard genome sequencing and annotation.</title>
        <authorList>
            <consortium name="The Broad Institute Genomics Platform"/>
            <consortium name="The Broad Institute Genome Sequencing Center for Infectious Disease"/>
            <person name="Wu L."/>
            <person name="Ma J."/>
        </authorList>
    </citation>
    <scope>NUCLEOTIDE SEQUENCE [LARGE SCALE GENOMIC DNA]</scope>
    <source>
        <strain evidence="4">CGMCC 4.7641</strain>
    </source>
</reference>
<comment type="similarity">
    <text evidence="1">Belongs to the AHA1 family.</text>
</comment>
<dbReference type="Proteomes" id="UP001597483">
    <property type="component" value="Unassembled WGS sequence"/>
</dbReference>
<keyword evidence="4" id="KW-1185">Reference proteome</keyword>
<evidence type="ECO:0000313" key="3">
    <source>
        <dbReference type="EMBL" id="MFD2472405.1"/>
    </source>
</evidence>
<comment type="caution">
    <text evidence="3">The sequence shown here is derived from an EMBL/GenBank/DDBJ whole genome shotgun (WGS) entry which is preliminary data.</text>
</comment>
<dbReference type="InterPro" id="IPR013538">
    <property type="entry name" value="ASHA1/2-like_C"/>
</dbReference>
<evidence type="ECO:0000256" key="1">
    <source>
        <dbReference type="ARBA" id="ARBA00006817"/>
    </source>
</evidence>
<dbReference type="InterPro" id="IPR023393">
    <property type="entry name" value="START-like_dom_sf"/>
</dbReference>
<accession>A0ABW5HGU0</accession>
<evidence type="ECO:0000313" key="4">
    <source>
        <dbReference type="Proteomes" id="UP001597483"/>
    </source>
</evidence>